<dbReference type="NCBIfam" id="TIGR00165">
    <property type="entry name" value="S18"/>
    <property type="match status" value="1"/>
</dbReference>
<dbReference type="SUPFAM" id="SSF46911">
    <property type="entry name" value="Ribosomal protein S18"/>
    <property type="match status" value="1"/>
</dbReference>
<dbReference type="GO" id="GO:0003735">
    <property type="term" value="F:structural constituent of ribosome"/>
    <property type="evidence" value="ECO:0007669"/>
    <property type="project" value="InterPro"/>
</dbReference>
<protein>
    <submittedName>
        <fullName evidence="4">30S ribosomal protein S18</fullName>
    </submittedName>
</protein>
<keyword evidence="2 3" id="KW-0687">Ribonucleoprotein</keyword>
<proteinExistence type="inferred from homology"/>
<dbReference type="Pfam" id="PF01084">
    <property type="entry name" value="Ribosomal_S18"/>
    <property type="match status" value="1"/>
</dbReference>
<keyword evidence="1 3" id="KW-0689">Ribosomal protein</keyword>
<evidence type="ECO:0000256" key="3">
    <source>
        <dbReference type="RuleBase" id="RU003910"/>
    </source>
</evidence>
<comment type="similarity">
    <text evidence="3">Belongs to the bacterial ribosomal protein bS18 family.</text>
</comment>
<dbReference type="GO" id="GO:0006412">
    <property type="term" value="P:translation"/>
    <property type="evidence" value="ECO:0007669"/>
    <property type="project" value="InterPro"/>
</dbReference>
<dbReference type="GO" id="GO:0005840">
    <property type="term" value="C:ribosome"/>
    <property type="evidence" value="ECO:0007669"/>
    <property type="project" value="UniProtKB-KW"/>
</dbReference>
<dbReference type="InterPro" id="IPR036870">
    <property type="entry name" value="Ribosomal_bS18_sf"/>
</dbReference>
<accession>A0AAU8DM48</accession>
<dbReference type="GO" id="GO:1990904">
    <property type="term" value="C:ribonucleoprotein complex"/>
    <property type="evidence" value="ECO:0007669"/>
    <property type="project" value="UniProtKB-KW"/>
</dbReference>
<dbReference type="PRINTS" id="PR00974">
    <property type="entry name" value="RIBOSOMALS18"/>
</dbReference>
<dbReference type="RefSeq" id="WP_353648200.1">
    <property type="nucleotide sequence ID" value="NZ_CP159218.1"/>
</dbReference>
<reference evidence="4" key="1">
    <citation type="submission" date="2024-05" db="EMBL/GenBank/DDBJ databases">
        <authorList>
            <person name="Cai S.Y."/>
            <person name="Jin L.M."/>
            <person name="Li H.R."/>
        </authorList>
    </citation>
    <scope>NUCLEOTIDE SEQUENCE</scope>
    <source>
        <strain evidence="4">A5-74</strain>
    </source>
</reference>
<evidence type="ECO:0000256" key="2">
    <source>
        <dbReference type="ARBA" id="ARBA00023274"/>
    </source>
</evidence>
<organism evidence="4">
    <name type="scientific">Nakamurella sp. A5-74</name>
    <dbReference type="NCBI Taxonomy" id="3158264"/>
    <lineage>
        <taxon>Bacteria</taxon>
        <taxon>Bacillati</taxon>
        <taxon>Actinomycetota</taxon>
        <taxon>Actinomycetes</taxon>
        <taxon>Nakamurellales</taxon>
        <taxon>Nakamurellaceae</taxon>
        <taxon>Nakamurella</taxon>
    </lineage>
</organism>
<evidence type="ECO:0000256" key="1">
    <source>
        <dbReference type="ARBA" id="ARBA00022980"/>
    </source>
</evidence>
<evidence type="ECO:0000313" key="4">
    <source>
        <dbReference type="EMBL" id="XCG62585.1"/>
    </source>
</evidence>
<dbReference type="Gene3D" id="4.10.640.10">
    <property type="entry name" value="Ribosomal protein S18"/>
    <property type="match status" value="1"/>
</dbReference>
<dbReference type="InterPro" id="IPR001648">
    <property type="entry name" value="Ribosomal_bS18"/>
</dbReference>
<dbReference type="AlphaFoldDB" id="A0AAU8DM48"/>
<name>A0AAU8DM48_9ACTN</name>
<gene>
    <name evidence="4" type="primary">rpsR</name>
    <name evidence="4" type="ORF">ABLG96_15270</name>
</gene>
<dbReference type="EMBL" id="CP159218">
    <property type="protein sequence ID" value="XCG62585.1"/>
    <property type="molecule type" value="Genomic_DNA"/>
</dbReference>
<sequence>MPRVQRKIAEHRSARSKPNPLYGVAAADIDYKDSMMLRRFISDRDKIRSRRVTGLTPRQQRTIRYPPLRYGMS</sequence>